<keyword evidence="3" id="KW-1185">Reference proteome</keyword>
<keyword evidence="1" id="KW-0812">Transmembrane</keyword>
<dbReference type="Proteomes" id="UP000886595">
    <property type="component" value="Unassembled WGS sequence"/>
</dbReference>
<organism evidence="2 3">
    <name type="scientific">Brassica carinata</name>
    <name type="common">Ethiopian mustard</name>
    <name type="synonym">Abyssinian cabbage</name>
    <dbReference type="NCBI Taxonomy" id="52824"/>
    <lineage>
        <taxon>Eukaryota</taxon>
        <taxon>Viridiplantae</taxon>
        <taxon>Streptophyta</taxon>
        <taxon>Embryophyta</taxon>
        <taxon>Tracheophyta</taxon>
        <taxon>Spermatophyta</taxon>
        <taxon>Magnoliopsida</taxon>
        <taxon>eudicotyledons</taxon>
        <taxon>Gunneridae</taxon>
        <taxon>Pentapetalae</taxon>
        <taxon>rosids</taxon>
        <taxon>malvids</taxon>
        <taxon>Brassicales</taxon>
        <taxon>Brassicaceae</taxon>
        <taxon>Brassiceae</taxon>
        <taxon>Brassica</taxon>
    </lineage>
</organism>
<evidence type="ECO:0000313" key="2">
    <source>
        <dbReference type="EMBL" id="KAG2290892.1"/>
    </source>
</evidence>
<keyword evidence="1" id="KW-1133">Transmembrane helix</keyword>
<evidence type="ECO:0000313" key="3">
    <source>
        <dbReference type="Proteomes" id="UP000886595"/>
    </source>
</evidence>
<dbReference type="EMBL" id="JAAMPC010000009">
    <property type="protein sequence ID" value="KAG2290892.1"/>
    <property type="molecule type" value="Genomic_DNA"/>
</dbReference>
<accession>A0A8X7RMY3</accession>
<dbReference type="AlphaFoldDB" id="A0A8X7RMY3"/>
<reference evidence="2 3" key="1">
    <citation type="submission" date="2020-02" db="EMBL/GenBank/DDBJ databases">
        <authorList>
            <person name="Ma Q."/>
            <person name="Huang Y."/>
            <person name="Song X."/>
            <person name="Pei D."/>
        </authorList>
    </citation>
    <scope>NUCLEOTIDE SEQUENCE [LARGE SCALE GENOMIC DNA]</scope>
    <source>
        <strain evidence="2">Sxm20200214</strain>
        <tissue evidence="2">Leaf</tissue>
    </source>
</reference>
<feature type="transmembrane region" description="Helical" evidence="1">
    <location>
        <begin position="20"/>
        <end position="44"/>
    </location>
</feature>
<gene>
    <name evidence="2" type="ORF">Bca52824_037561</name>
</gene>
<protein>
    <submittedName>
        <fullName evidence="2">Uncharacterized protein</fullName>
    </submittedName>
</protein>
<evidence type="ECO:0000256" key="1">
    <source>
        <dbReference type="SAM" id="Phobius"/>
    </source>
</evidence>
<sequence length="379" mass="42223">MDSDAGSSLTRRRHRPFSLFLYLSSSFVSFIDLLQVCLLFLGFLSSSFVHGCASCRYCHIQTCWLLFLTCSPAPSVTAALVPDLTFEGCVCTALSRSPKTAVLSDLFFSLSSWAMNFIPMGKTCSNLSCCERSFCVGVFRCSFARSTSLGCSELYSASSKANRLLSEDQRPITFQRHYRSHKTDSGDKRLNFGFIDTLWLRYGNIGVQSLLLATASAIPSNLVKRFYCYADVKVARASSSNSLALHRQLFSEALYPSALVHMSRTCQPKLASLSSSQCSVSSSNLRILKLQSSSPINLFLWGRERSSSPSSFSQERIFPPQSLLLRGDLLPVLKIRKIYLYPSRLLYYVKVRLGPVDATILIGLRVEVWDSVATSHMLL</sequence>
<keyword evidence="1" id="KW-0472">Membrane</keyword>
<name>A0A8X7RMY3_BRACI</name>
<comment type="caution">
    <text evidence="2">The sequence shown here is derived from an EMBL/GenBank/DDBJ whole genome shotgun (WGS) entry which is preliminary data.</text>
</comment>
<proteinExistence type="predicted"/>